<protein>
    <submittedName>
        <fullName evidence="3">Alpha/beta hydrolase</fullName>
    </submittedName>
</protein>
<dbReference type="RefSeq" id="WP_119670137.1">
    <property type="nucleotide sequence ID" value="NZ_QXED01000007.1"/>
</dbReference>
<dbReference type="Gene3D" id="3.40.50.1820">
    <property type="entry name" value="alpha/beta hydrolase"/>
    <property type="match status" value="1"/>
</dbReference>
<dbReference type="InterPro" id="IPR022742">
    <property type="entry name" value="Hydrolase_4"/>
</dbReference>
<dbReference type="AlphaFoldDB" id="A0A418M280"/>
<dbReference type="InterPro" id="IPR029058">
    <property type="entry name" value="AB_hydrolase_fold"/>
</dbReference>
<evidence type="ECO:0000313" key="3">
    <source>
        <dbReference type="EMBL" id="RIV19852.1"/>
    </source>
</evidence>
<gene>
    <name evidence="3" type="ORF">DYU11_23300</name>
</gene>
<feature type="signal peptide" evidence="1">
    <location>
        <begin position="1"/>
        <end position="23"/>
    </location>
</feature>
<accession>A0A418M280</accession>
<evidence type="ECO:0000256" key="1">
    <source>
        <dbReference type="SAM" id="SignalP"/>
    </source>
</evidence>
<dbReference type="OrthoDB" id="9814760at2"/>
<evidence type="ECO:0000313" key="4">
    <source>
        <dbReference type="Proteomes" id="UP000283523"/>
    </source>
</evidence>
<feature type="domain" description="Serine aminopeptidase S33" evidence="2">
    <location>
        <begin position="60"/>
        <end position="171"/>
    </location>
</feature>
<dbReference type="EMBL" id="QXED01000007">
    <property type="protein sequence ID" value="RIV19852.1"/>
    <property type="molecule type" value="Genomic_DNA"/>
</dbReference>
<keyword evidence="3" id="KW-0378">Hydrolase</keyword>
<sequence>MQSAFFALALFVGCLIHAYPLPAQTPAGHVRRDTLTLFDTVRHRPIPVALYVPVAASSGPRKLAILSHGYGGTNKAYSFIAHNLVAHGYVVASIQHELPTDEPMPTTGKPYDVRMPNWQRGVQNIRFVVRELKRRETQLDVGQLLLVGHSNGGDMSALYARQFPDDVVNLITLDNRRMPLPRTRRPRVLSLRSSDQPADEGVLPTPTEQQTLGIRIVALPDTRHNDMWDGATESQKAEMNRYISAFLAP</sequence>
<comment type="caution">
    <text evidence="3">The sequence shown here is derived from an EMBL/GenBank/DDBJ whole genome shotgun (WGS) entry which is preliminary data.</text>
</comment>
<evidence type="ECO:0000259" key="2">
    <source>
        <dbReference type="Pfam" id="PF12146"/>
    </source>
</evidence>
<feature type="chain" id="PRO_5019089698" evidence="1">
    <location>
        <begin position="24"/>
        <end position="249"/>
    </location>
</feature>
<name>A0A418M280_9BACT</name>
<dbReference type="Proteomes" id="UP000283523">
    <property type="component" value="Unassembled WGS sequence"/>
</dbReference>
<proteinExistence type="predicted"/>
<dbReference type="Pfam" id="PF12146">
    <property type="entry name" value="Hydrolase_4"/>
    <property type="match status" value="1"/>
</dbReference>
<keyword evidence="1" id="KW-0732">Signal</keyword>
<organism evidence="3 4">
    <name type="scientific">Fibrisoma montanum</name>
    <dbReference type="NCBI Taxonomy" id="2305895"/>
    <lineage>
        <taxon>Bacteria</taxon>
        <taxon>Pseudomonadati</taxon>
        <taxon>Bacteroidota</taxon>
        <taxon>Cytophagia</taxon>
        <taxon>Cytophagales</taxon>
        <taxon>Spirosomataceae</taxon>
        <taxon>Fibrisoma</taxon>
    </lineage>
</organism>
<dbReference type="GO" id="GO:0016787">
    <property type="term" value="F:hydrolase activity"/>
    <property type="evidence" value="ECO:0007669"/>
    <property type="project" value="UniProtKB-KW"/>
</dbReference>
<keyword evidence="4" id="KW-1185">Reference proteome</keyword>
<reference evidence="3 4" key="1">
    <citation type="submission" date="2018-08" db="EMBL/GenBank/DDBJ databases">
        <title>Fibrisoma montanum sp. nov., isolated from Danxia mountain soil.</title>
        <authorList>
            <person name="Huang Y."/>
        </authorList>
    </citation>
    <scope>NUCLEOTIDE SEQUENCE [LARGE SCALE GENOMIC DNA]</scope>
    <source>
        <strain evidence="3 4">HYT19</strain>
    </source>
</reference>
<dbReference type="SUPFAM" id="SSF53474">
    <property type="entry name" value="alpha/beta-Hydrolases"/>
    <property type="match status" value="1"/>
</dbReference>